<dbReference type="AlphaFoldDB" id="A0AA36D078"/>
<feature type="transmembrane region" description="Helical" evidence="10">
    <location>
        <begin position="90"/>
        <end position="110"/>
    </location>
</feature>
<feature type="transmembrane region" description="Helical" evidence="10">
    <location>
        <begin position="238"/>
        <end position="258"/>
    </location>
</feature>
<dbReference type="GO" id="GO:0046513">
    <property type="term" value="P:ceramide biosynthetic process"/>
    <property type="evidence" value="ECO:0007669"/>
    <property type="project" value="TreeGrafter"/>
</dbReference>
<dbReference type="PANTHER" id="PTHR21290:SF34">
    <property type="entry name" value="PHOSPHATIDYLCHOLINE:CERAMIDE CHOLINEPHOSPHOTRANSFERASE 3-RELATED"/>
    <property type="match status" value="1"/>
</dbReference>
<evidence type="ECO:0000259" key="11">
    <source>
        <dbReference type="Pfam" id="PF14360"/>
    </source>
</evidence>
<keyword evidence="6 10" id="KW-1133">Transmembrane helix</keyword>
<dbReference type="GO" id="GO:0005789">
    <property type="term" value="C:endoplasmic reticulum membrane"/>
    <property type="evidence" value="ECO:0007669"/>
    <property type="project" value="TreeGrafter"/>
</dbReference>
<name>A0AA36D078_9BILA</name>
<dbReference type="PANTHER" id="PTHR21290">
    <property type="entry name" value="SPHINGOMYELIN SYNTHETASE"/>
    <property type="match status" value="1"/>
</dbReference>
<organism evidence="12 13">
    <name type="scientific">Mesorhabditis spiculigera</name>
    <dbReference type="NCBI Taxonomy" id="96644"/>
    <lineage>
        <taxon>Eukaryota</taxon>
        <taxon>Metazoa</taxon>
        <taxon>Ecdysozoa</taxon>
        <taxon>Nematoda</taxon>
        <taxon>Chromadorea</taxon>
        <taxon>Rhabditida</taxon>
        <taxon>Rhabditina</taxon>
        <taxon>Rhabditomorpha</taxon>
        <taxon>Rhabditoidea</taxon>
        <taxon>Rhabditidae</taxon>
        <taxon>Mesorhabditinae</taxon>
        <taxon>Mesorhabditis</taxon>
    </lineage>
</organism>
<feature type="non-terminal residue" evidence="12">
    <location>
        <position position="383"/>
    </location>
</feature>
<gene>
    <name evidence="12" type="ORF">MSPICULIGERA_LOCUS16840</name>
</gene>
<feature type="region of interest" description="Disordered" evidence="9">
    <location>
        <begin position="55"/>
        <end position="75"/>
    </location>
</feature>
<evidence type="ECO:0000256" key="7">
    <source>
        <dbReference type="ARBA" id="ARBA00023098"/>
    </source>
</evidence>
<reference evidence="12" key="1">
    <citation type="submission" date="2023-06" db="EMBL/GenBank/DDBJ databases">
        <authorList>
            <person name="Delattre M."/>
        </authorList>
    </citation>
    <scope>NUCLEOTIDE SEQUENCE</scope>
    <source>
        <strain evidence="12">AF72</strain>
    </source>
</reference>
<dbReference type="GO" id="GO:0047493">
    <property type="term" value="F:ceramide cholinephosphotransferase activity"/>
    <property type="evidence" value="ECO:0007669"/>
    <property type="project" value="TreeGrafter"/>
</dbReference>
<feature type="transmembrane region" description="Helical" evidence="10">
    <location>
        <begin position="173"/>
        <end position="192"/>
    </location>
</feature>
<feature type="transmembrane region" description="Helical" evidence="10">
    <location>
        <begin position="265"/>
        <end position="285"/>
    </location>
</feature>
<evidence type="ECO:0000256" key="3">
    <source>
        <dbReference type="ARBA" id="ARBA00022679"/>
    </source>
</evidence>
<evidence type="ECO:0000256" key="1">
    <source>
        <dbReference type="ARBA" id="ARBA00004141"/>
    </source>
</evidence>
<evidence type="ECO:0000256" key="2">
    <source>
        <dbReference type="ARBA" id="ARBA00005441"/>
    </source>
</evidence>
<keyword evidence="7" id="KW-0443">Lipid metabolism</keyword>
<comment type="subcellular location">
    <subcellularLocation>
        <location evidence="1">Membrane</location>
        <topology evidence="1">Multi-pass membrane protein</topology>
    </subcellularLocation>
</comment>
<evidence type="ECO:0000256" key="10">
    <source>
        <dbReference type="SAM" id="Phobius"/>
    </source>
</evidence>
<feature type="domain" description="Sphingomyelin synthase-like" evidence="11">
    <location>
        <begin position="235"/>
        <end position="307"/>
    </location>
</feature>
<dbReference type="InterPro" id="IPR025749">
    <property type="entry name" value="Sphingomyelin_synth-like_dom"/>
</dbReference>
<evidence type="ECO:0000256" key="5">
    <source>
        <dbReference type="ARBA" id="ARBA00022919"/>
    </source>
</evidence>
<keyword evidence="4 10" id="KW-0812">Transmembrane</keyword>
<comment type="similarity">
    <text evidence="2">Belongs to the sphingomyelin synthase family.</text>
</comment>
<keyword evidence="5" id="KW-0746">Sphingolipid metabolism</keyword>
<proteinExistence type="inferred from homology"/>
<accession>A0AA36D078</accession>
<keyword evidence="13" id="KW-1185">Reference proteome</keyword>
<keyword evidence="3" id="KW-0808">Transferase</keyword>
<feature type="transmembrane region" description="Helical" evidence="10">
    <location>
        <begin position="291"/>
        <end position="309"/>
    </location>
</feature>
<evidence type="ECO:0000256" key="6">
    <source>
        <dbReference type="ARBA" id="ARBA00022989"/>
    </source>
</evidence>
<feature type="transmembrane region" description="Helical" evidence="10">
    <location>
        <begin position="143"/>
        <end position="161"/>
    </location>
</feature>
<dbReference type="EMBL" id="CATQJA010002654">
    <property type="protein sequence ID" value="CAJ0578595.1"/>
    <property type="molecule type" value="Genomic_DNA"/>
</dbReference>
<dbReference type="GO" id="GO:0033188">
    <property type="term" value="F:sphingomyelin synthase activity"/>
    <property type="evidence" value="ECO:0007669"/>
    <property type="project" value="TreeGrafter"/>
</dbReference>
<evidence type="ECO:0000256" key="9">
    <source>
        <dbReference type="SAM" id="MobiDB-lite"/>
    </source>
</evidence>
<dbReference type="GO" id="GO:0006686">
    <property type="term" value="P:sphingomyelin biosynthetic process"/>
    <property type="evidence" value="ECO:0007669"/>
    <property type="project" value="TreeGrafter"/>
</dbReference>
<evidence type="ECO:0000256" key="8">
    <source>
        <dbReference type="ARBA" id="ARBA00023136"/>
    </source>
</evidence>
<keyword evidence="8 10" id="KW-0472">Membrane</keyword>
<evidence type="ECO:0000313" key="12">
    <source>
        <dbReference type="EMBL" id="CAJ0578595.1"/>
    </source>
</evidence>
<dbReference type="Pfam" id="PF14360">
    <property type="entry name" value="PAP2_C"/>
    <property type="match status" value="1"/>
</dbReference>
<sequence>MEKDKPIVFPDSGKIRARGILWRPARVAFSGLMRQVLLEERTLLPTHKASRLLQSTRRLSEGSHREGGAGDPAPRFPGMPQRIPWEFPKLIFLFFYLALAGSSNWAVFSFTHDRAGREPLPDILFDFFERTLGMPEQEWAARWGDYSVTANIVCLVALLIFHRYRFLIVRRAFFIAGTLYSMRSVSLLVTQLPPGYTDNYARCRGHENASWTTFWDRLGEQTIRMGFQAKAGMLCGDLLFSGHTLVMMTCTLSVYHYLPKKWKLLAAVPSLISLFGMSCLIISHTHYTIDVIFAYWLTNFVFMVYHAYVEGDIFVERKQSVLHGMLIMKIVYWLEEKIIPGKVDNTLAIPFASLFGHRSPGHQKQISVSSASTFGSGTPFCNA</sequence>
<feature type="compositionally biased region" description="Basic and acidic residues" evidence="9">
    <location>
        <begin position="58"/>
        <end position="68"/>
    </location>
</feature>
<dbReference type="InterPro" id="IPR045221">
    <property type="entry name" value="Sphingomyelin_synth-like"/>
</dbReference>
<evidence type="ECO:0000256" key="4">
    <source>
        <dbReference type="ARBA" id="ARBA00022692"/>
    </source>
</evidence>
<comment type="caution">
    <text evidence="12">The sequence shown here is derived from an EMBL/GenBank/DDBJ whole genome shotgun (WGS) entry which is preliminary data.</text>
</comment>
<evidence type="ECO:0000313" key="13">
    <source>
        <dbReference type="Proteomes" id="UP001177023"/>
    </source>
</evidence>
<protein>
    <recommendedName>
        <fullName evidence="11">Sphingomyelin synthase-like domain-containing protein</fullName>
    </recommendedName>
</protein>
<dbReference type="Proteomes" id="UP001177023">
    <property type="component" value="Unassembled WGS sequence"/>
</dbReference>
<dbReference type="GO" id="GO:0000139">
    <property type="term" value="C:Golgi membrane"/>
    <property type="evidence" value="ECO:0007669"/>
    <property type="project" value="TreeGrafter"/>
</dbReference>
<dbReference type="GO" id="GO:0005886">
    <property type="term" value="C:plasma membrane"/>
    <property type="evidence" value="ECO:0007669"/>
    <property type="project" value="TreeGrafter"/>
</dbReference>